<organism evidence="3 4">
    <name type="scientific">Chroococcidiopsis cubana SAG 39.79</name>
    <dbReference type="NCBI Taxonomy" id="388085"/>
    <lineage>
        <taxon>Bacteria</taxon>
        <taxon>Bacillati</taxon>
        <taxon>Cyanobacteriota</taxon>
        <taxon>Cyanophyceae</taxon>
        <taxon>Chroococcidiopsidales</taxon>
        <taxon>Chroococcidiopsidaceae</taxon>
        <taxon>Chroococcidiopsis</taxon>
    </lineage>
</organism>
<comment type="caution">
    <text evidence="3">The sequence shown here is derived from an EMBL/GenBank/DDBJ whole genome shotgun (WGS) entry which is preliminary data.</text>
</comment>
<sequence>MIAKQVLGSNFAGVLSYVSGKEGAQHIGGNMAGQNPSELVAEFRISRDLNFRVKKCVYHATLSVAPDEELSDRHWNEIADAYTKGMGFHGSQYVVYRHTDTHHHHIHIIASRIRITDGSTVSDAWNYRRSEVLVRQLEQQFELKPVVPSWSKKERSPHTGEVRRYRRTGEVSRRVKLQQLISKALQGKPCLQEFIARLEAQDVEVQLRRDERGKILGISYKLGSVPFQGRQIGRGYAWTQIQNHLSAPARETQQRSPDAETPAMASDRVAQERKWQLRERHSVLRERVCQKEAFRDSNHNDIDIAIAILALKQGEAIDEVEAMMTQSDRVRLLKETLPKQKYLVSEERLRELHLSNSYCNCPRTRRSGGTTRTTGDVDL</sequence>
<feature type="region of interest" description="Disordered" evidence="1">
    <location>
        <begin position="247"/>
        <end position="267"/>
    </location>
</feature>
<dbReference type="RefSeq" id="WP_106169456.1">
    <property type="nucleotide sequence ID" value="NZ_JAVKZF010000001.1"/>
</dbReference>
<evidence type="ECO:0000313" key="4">
    <source>
        <dbReference type="Proteomes" id="UP000282574"/>
    </source>
</evidence>
<protein>
    <recommendedName>
        <fullName evidence="2">MobA/VirD2-like nuclease domain-containing protein</fullName>
    </recommendedName>
</protein>
<proteinExistence type="predicted"/>
<evidence type="ECO:0000256" key="1">
    <source>
        <dbReference type="SAM" id="MobiDB-lite"/>
    </source>
</evidence>
<keyword evidence="4" id="KW-1185">Reference proteome</keyword>
<gene>
    <name evidence="3" type="ORF">DSM107010_70900</name>
</gene>
<evidence type="ECO:0000259" key="2">
    <source>
        <dbReference type="Pfam" id="PF03432"/>
    </source>
</evidence>
<dbReference type="InterPro" id="IPR005094">
    <property type="entry name" value="Endonuclease_MobA/VirD2"/>
</dbReference>
<name>A0AB37U7U3_9CYAN</name>
<dbReference type="AlphaFoldDB" id="A0AB37U7U3"/>
<reference evidence="3 4" key="1">
    <citation type="journal article" date="2019" name="Genome Biol. Evol.">
        <title>Day and night: Metabolic profiles and evolutionary relationships of six axenic non-marine cyanobacteria.</title>
        <authorList>
            <person name="Will S.E."/>
            <person name="Henke P."/>
            <person name="Boedeker C."/>
            <person name="Huang S."/>
            <person name="Brinkmann H."/>
            <person name="Rohde M."/>
            <person name="Jarek M."/>
            <person name="Friedl T."/>
            <person name="Seufert S."/>
            <person name="Schumacher M."/>
            <person name="Overmann J."/>
            <person name="Neumann-Schaal M."/>
            <person name="Petersen J."/>
        </authorList>
    </citation>
    <scope>NUCLEOTIDE SEQUENCE [LARGE SCALE GENOMIC DNA]</scope>
    <source>
        <strain evidence="3 4">SAG 39.79</strain>
    </source>
</reference>
<dbReference type="EMBL" id="RSCK01000186">
    <property type="protein sequence ID" value="RUS95938.1"/>
    <property type="molecule type" value="Genomic_DNA"/>
</dbReference>
<dbReference type="Pfam" id="PF03432">
    <property type="entry name" value="Relaxase"/>
    <property type="match status" value="1"/>
</dbReference>
<dbReference type="Proteomes" id="UP000282574">
    <property type="component" value="Unassembled WGS sequence"/>
</dbReference>
<accession>A0AB37U7U3</accession>
<evidence type="ECO:0000313" key="3">
    <source>
        <dbReference type="EMBL" id="RUS95938.1"/>
    </source>
</evidence>
<feature type="domain" description="MobA/VirD2-like nuclease" evidence="2">
    <location>
        <begin position="20"/>
        <end position="143"/>
    </location>
</feature>